<dbReference type="PANTHER" id="PTHR37271">
    <property type="entry name" value="KARYOGAMY PROTEIN KAR9"/>
    <property type="match status" value="1"/>
</dbReference>
<evidence type="ECO:0000256" key="2">
    <source>
        <dbReference type="SAM" id="MobiDB-lite"/>
    </source>
</evidence>
<evidence type="ECO:0000313" key="4">
    <source>
        <dbReference type="Proteomes" id="UP000224634"/>
    </source>
</evidence>
<feature type="compositionally biased region" description="Low complexity" evidence="2">
    <location>
        <begin position="1320"/>
        <end position="1340"/>
    </location>
</feature>
<proteinExistence type="predicted"/>
<name>A0A2B7WMF8_POLH7</name>
<dbReference type="STRING" id="1447883.A0A2B7WMF8"/>
<dbReference type="GO" id="GO:0005816">
    <property type="term" value="C:spindle pole body"/>
    <property type="evidence" value="ECO:0007669"/>
    <property type="project" value="TreeGrafter"/>
</dbReference>
<feature type="compositionally biased region" description="Polar residues" evidence="2">
    <location>
        <begin position="43"/>
        <end position="64"/>
    </location>
</feature>
<comment type="caution">
    <text evidence="3">The sequence shown here is derived from an EMBL/GenBank/DDBJ whole genome shotgun (WGS) entry which is preliminary data.</text>
</comment>
<dbReference type="PANTHER" id="PTHR37271:SF1">
    <property type="entry name" value="KARYOGAMY PROTEIN KAR9"/>
    <property type="match status" value="1"/>
</dbReference>
<dbReference type="OrthoDB" id="5559380at2759"/>
<feature type="compositionally biased region" description="Polar residues" evidence="2">
    <location>
        <begin position="1161"/>
        <end position="1179"/>
    </location>
</feature>
<feature type="compositionally biased region" description="Polar residues" evidence="2">
    <location>
        <begin position="373"/>
        <end position="407"/>
    </location>
</feature>
<feature type="compositionally biased region" description="Polar residues" evidence="2">
    <location>
        <begin position="1207"/>
        <end position="1226"/>
    </location>
</feature>
<dbReference type="GO" id="GO:0031578">
    <property type="term" value="P:mitotic spindle orientation checkpoint signaling"/>
    <property type="evidence" value="ECO:0007669"/>
    <property type="project" value="TreeGrafter"/>
</dbReference>
<dbReference type="Pfam" id="PF08580">
    <property type="entry name" value="KAR9"/>
    <property type="match status" value="1"/>
</dbReference>
<dbReference type="GO" id="GO:0051293">
    <property type="term" value="P:establishment of spindle localization"/>
    <property type="evidence" value="ECO:0007669"/>
    <property type="project" value="TreeGrafter"/>
</dbReference>
<feature type="region of interest" description="Disordered" evidence="2">
    <location>
        <begin position="569"/>
        <end position="643"/>
    </location>
</feature>
<feature type="compositionally biased region" description="Polar residues" evidence="2">
    <location>
        <begin position="1124"/>
        <end position="1135"/>
    </location>
</feature>
<feature type="compositionally biased region" description="Low complexity" evidence="2">
    <location>
        <begin position="245"/>
        <end position="277"/>
    </location>
</feature>
<feature type="region of interest" description="Disordered" evidence="2">
    <location>
        <begin position="454"/>
        <end position="476"/>
    </location>
</feature>
<feature type="compositionally biased region" description="Low complexity" evidence="2">
    <location>
        <begin position="1180"/>
        <end position="1206"/>
    </location>
</feature>
<dbReference type="GO" id="GO:0005938">
    <property type="term" value="C:cell cortex"/>
    <property type="evidence" value="ECO:0007669"/>
    <property type="project" value="TreeGrafter"/>
</dbReference>
<feature type="compositionally biased region" description="Low complexity" evidence="2">
    <location>
        <begin position="1136"/>
        <end position="1148"/>
    </location>
</feature>
<feature type="compositionally biased region" description="Polar residues" evidence="2">
    <location>
        <begin position="17"/>
        <end position="27"/>
    </location>
</feature>
<sequence>MNQIYQFNLLSGASNFVNTRGSSSSSPAKKGDYYGNREIPPESTGTQQKISSTSSHPIRQPSSFHRNRTFRILDTIVNELRNRDSFLKSSSKKKSGGTGSGNTTEGRVQGLTSQFRVSFRAQRAQQQRPASSAANPLITALVSQAAKPANDKNQRCCWATSTGLSTATTTAATATGTIIAPRKIGSGPPSLVVAITRQSPLQRNNNPPAVAPAQTTLSTPGAGAQFVILCTAAPLLPPPPPPSPASSSRNPLPLPAVSPATPTATTATRTSTTKATPIIRSSPALQAADAAGRDTVSMSAIFTSSGPGSTSSSTATSTATTTTATTDSSNDASPSSSTSPTPKSSPSSARRSAIQVAQRLSSWSQSTTGQSSPRPSSVHNTDNHNTTPNVSPSTTRADNARISSSPSPRRDNLSPHPEPTSTTSTSPSSSATQQQKTSFLRRLSPSLAARVKLLDGSSAKATPAPTRSRSAVGRIPQDHIKELDSLHQDLSIRVWKRGRAWSGSRHERQQPPEDTGQEQLTPSSHREVNGATDSSTSGHAAEAAVADNTCSVDVTSDRDEEAMSTVQTTVTGAGMSHGSGSDSPPEQTDLEKYLRKSTQSQTAAETTITSPDSDNPPPPPPKDSPPVGVQTPGSGNTESYFNPLGLTRTESIYSFSRASFSNQLSQLTSISLPQPASLEASIAAIPTASAAVRALTGAAEQIQKWINKASDVLAGLDAEDDVEWAAAGGREGLDDVDKAVTKFESLVNVYVKAIEDMQLRNDIADVGAEQLHGIVVQMESTIKNWTGVRSQLRGVKEQVELAMEWEELWGVVLGDVGMEMDNLSRLIFEMEEKRHKTMIIEADNEPSSGLDLKELETIVEESPANGHTPSNARFNLPFAASNSQLETPAKNSQDDSNLLALFARMQPLRASLDFLPMRLSMFQSRAERIFPSACEELEDRRKRLEKGYKKLGTDAEALRRELGEDRWILVFRNAGKQAQKMFESVERSVNKLQDAIDTGTHHSNPAGLVKKIESFEGKKKHYSPAIDRVLSIIQKGINDRLTVNGEIIRLLADLKARSESLQDRMAAMDALLEYINESRTQQQLRDSISSIVTLDSPATRSAIDTPESSPASSVVMSTSGGGASTPNVNGTNRKGSTTGSTVSRTSASKLKRYSGLPQPASGLSSRGPSATRSVSNSSHLTSPSPRLSATSPTPTTTPRSASRQTSIASSTTLNRPRWNGSANTNDLLVGHNFKPLSLTTPSPHRKIPVPTRTPGSSIPLRSPLSRESSASPAPRLRAASRLTSTSRLASASPGPDHRASPTPTRSSFLDPLPYGKLRKPSAPTLASPGPAAAGLSGVPPRTRQSFAGHMMTNSLHAGITSGKEESHNGVGRAARPGTALGHSSGGGGSTSSSANNNRRVSMLPQPKGRSGRESAAGSNLAERPPWRFG</sequence>
<reference evidence="3 4" key="1">
    <citation type="submission" date="2017-10" db="EMBL/GenBank/DDBJ databases">
        <title>Comparative genomics in systemic dimorphic fungi from Ajellomycetaceae.</title>
        <authorList>
            <person name="Munoz J.F."/>
            <person name="Mcewen J.G."/>
            <person name="Clay O.K."/>
            <person name="Cuomo C.A."/>
        </authorList>
    </citation>
    <scope>NUCLEOTIDE SEQUENCE [LARGE SCALE GENOMIC DNA]</scope>
    <source>
        <strain evidence="3 4">UAMH7299</strain>
    </source>
</reference>
<dbReference type="Proteomes" id="UP000224634">
    <property type="component" value="Unassembled WGS sequence"/>
</dbReference>
<feature type="region of interest" description="Disordered" evidence="2">
    <location>
        <begin position="1099"/>
        <end position="1345"/>
    </location>
</feature>
<feature type="compositionally biased region" description="Pro residues" evidence="2">
    <location>
        <begin position="614"/>
        <end position="624"/>
    </location>
</feature>
<feature type="compositionally biased region" description="Low complexity" evidence="2">
    <location>
        <begin position="1256"/>
        <end position="1284"/>
    </location>
</feature>
<evidence type="ECO:0008006" key="5">
    <source>
        <dbReference type="Google" id="ProtNLM"/>
    </source>
</evidence>
<feature type="coiled-coil region" evidence="1">
    <location>
        <begin position="934"/>
        <end position="961"/>
    </location>
</feature>
<dbReference type="GO" id="GO:0043332">
    <property type="term" value="C:mating projection tip"/>
    <property type="evidence" value="ECO:0007669"/>
    <property type="project" value="TreeGrafter"/>
</dbReference>
<keyword evidence="1" id="KW-0175">Coiled coil</keyword>
<organism evidence="3 4">
    <name type="scientific">Polytolypa hystricis (strain UAMH7299)</name>
    <dbReference type="NCBI Taxonomy" id="1447883"/>
    <lineage>
        <taxon>Eukaryota</taxon>
        <taxon>Fungi</taxon>
        <taxon>Dikarya</taxon>
        <taxon>Ascomycota</taxon>
        <taxon>Pezizomycotina</taxon>
        <taxon>Eurotiomycetes</taxon>
        <taxon>Eurotiomycetidae</taxon>
        <taxon>Onygenales</taxon>
        <taxon>Onygenales incertae sedis</taxon>
        <taxon>Polytolypa</taxon>
    </lineage>
</organism>
<feature type="region of interest" description="Disordered" evidence="2">
    <location>
        <begin position="87"/>
        <end position="109"/>
    </location>
</feature>
<feature type="region of interest" description="Disordered" evidence="2">
    <location>
        <begin position="238"/>
        <end position="438"/>
    </location>
</feature>
<feature type="compositionally biased region" description="Polar residues" evidence="2">
    <location>
        <begin position="596"/>
        <end position="609"/>
    </location>
</feature>
<feature type="compositionally biased region" description="Low complexity" evidence="2">
    <location>
        <begin position="361"/>
        <end position="372"/>
    </location>
</feature>
<feature type="compositionally biased region" description="Low complexity" evidence="2">
    <location>
        <begin position="419"/>
        <end position="438"/>
    </location>
</feature>
<dbReference type="InterPro" id="IPR013889">
    <property type="entry name" value="Karyogamy_KAR9"/>
</dbReference>
<feature type="region of interest" description="Disordered" evidence="2">
    <location>
        <begin position="17"/>
        <end position="66"/>
    </location>
</feature>
<accession>A0A2B7WMF8</accession>
<dbReference type="EMBL" id="PDNA01000313">
    <property type="protein sequence ID" value="PGG97719.1"/>
    <property type="molecule type" value="Genomic_DNA"/>
</dbReference>
<feature type="region of interest" description="Disordered" evidence="2">
    <location>
        <begin position="502"/>
        <end position="549"/>
    </location>
</feature>
<dbReference type="Gene3D" id="1.20.58.60">
    <property type="match status" value="1"/>
</dbReference>
<evidence type="ECO:0000313" key="3">
    <source>
        <dbReference type="EMBL" id="PGG97719.1"/>
    </source>
</evidence>
<dbReference type="GO" id="GO:0030473">
    <property type="term" value="P:nuclear migration along microtubule"/>
    <property type="evidence" value="ECO:0007669"/>
    <property type="project" value="TreeGrafter"/>
</dbReference>
<gene>
    <name evidence="3" type="ORF">AJ80_09654</name>
</gene>
<keyword evidence="4" id="KW-1185">Reference proteome</keyword>
<feature type="compositionally biased region" description="Low complexity" evidence="2">
    <location>
        <begin position="303"/>
        <end position="349"/>
    </location>
</feature>
<evidence type="ECO:0000256" key="1">
    <source>
        <dbReference type="SAM" id="Coils"/>
    </source>
</evidence>
<feature type="compositionally biased region" description="Polar residues" evidence="2">
    <location>
        <begin position="631"/>
        <end position="640"/>
    </location>
</feature>
<feature type="region of interest" description="Disordered" evidence="2">
    <location>
        <begin position="1359"/>
        <end position="1429"/>
    </location>
</feature>
<feature type="compositionally biased region" description="Low complexity" evidence="2">
    <location>
        <begin position="1108"/>
        <end position="1118"/>
    </location>
</feature>
<protein>
    <recommendedName>
        <fullName evidence="5">KAR9-domain-containing protein</fullName>
    </recommendedName>
</protein>